<dbReference type="Proteomes" id="UP000472277">
    <property type="component" value="Chromosome 12"/>
</dbReference>
<evidence type="ECO:0000256" key="3">
    <source>
        <dbReference type="ARBA" id="ARBA00022514"/>
    </source>
</evidence>
<sequence length="109" mass="12274">MRTATLILLCVRVFGAGLAQFPGGRSEKCLCRGKLIQSVRIKRIQKLEVYPNSVFCAKTEIIATMKNGKKKCLNPEGKLGKRFLMRKRLEEQQKPKGGLARKNKNNSNP</sequence>
<dbReference type="SUPFAM" id="SSF54117">
    <property type="entry name" value="Interleukin 8-like chemokines"/>
    <property type="match status" value="1"/>
</dbReference>
<feature type="signal peptide" evidence="6">
    <location>
        <begin position="1"/>
        <end position="19"/>
    </location>
</feature>
<evidence type="ECO:0000313" key="8">
    <source>
        <dbReference type="Ensembl" id="ENSSTUP00000033047.1"/>
    </source>
</evidence>
<dbReference type="FunCoup" id="A0A673YF25">
    <property type="interactions" value="5"/>
</dbReference>
<keyword evidence="6" id="KW-0732">Signal</keyword>
<evidence type="ECO:0000259" key="7">
    <source>
        <dbReference type="SMART" id="SM00199"/>
    </source>
</evidence>
<evidence type="ECO:0000256" key="2">
    <source>
        <dbReference type="ARBA" id="ARBA00010665"/>
    </source>
</evidence>
<dbReference type="OMA" id="VATVEYH"/>
<dbReference type="Gene3D" id="2.40.50.40">
    <property type="match status" value="1"/>
</dbReference>
<feature type="domain" description="Chemokine interleukin-8-like" evidence="7">
    <location>
        <begin position="26"/>
        <end position="87"/>
    </location>
</feature>
<reference evidence="8" key="1">
    <citation type="submission" date="2025-08" db="UniProtKB">
        <authorList>
            <consortium name="Ensembl"/>
        </authorList>
    </citation>
    <scope>IDENTIFICATION</scope>
</reference>
<evidence type="ECO:0000313" key="9">
    <source>
        <dbReference type="Proteomes" id="UP000472277"/>
    </source>
</evidence>
<dbReference type="Ensembl" id="ENSSTUT00000034528.1">
    <property type="protein sequence ID" value="ENSSTUP00000033047.1"/>
    <property type="gene ID" value="ENSSTUG00000014169.1"/>
</dbReference>
<evidence type="ECO:0000256" key="1">
    <source>
        <dbReference type="ARBA" id="ARBA00004613"/>
    </source>
</evidence>
<keyword evidence="3" id="KW-0202">Cytokine</keyword>
<comment type="similarity">
    <text evidence="2">Belongs to the intercrine alpha (chemokine CxC) family.</text>
</comment>
<dbReference type="InParanoid" id="A0A673YF25"/>
<protein>
    <recommendedName>
        <fullName evidence="7">Chemokine interleukin-8-like domain-containing protein</fullName>
    </recommendedName>
</protein>
<accession>A0A673YF25</accession>
<keyword evidence="4" id="KW-0964">Secreted</keyword>
<name>A0A673YF25_SALTR</name>
<dbReference type="InterPro" id="IPR033899">
    <property type="entry name" value="CXC_Chemokine_domain"/>
</dbReference>
<dbReference type="PRINTS" id="PR00436">
    <property type="entry name" value="INTERLEUKIN8"/>
</dbReference>
<keyword evidence="9" id="KW-1185">Reference proteome</keyword>
<dbReference type="PRINTS" id="PR00437">
    <property type="entry name" value="SMALLCYTKCXC"/>
</dbReference>
<comment type="subcellular location">
    <subcellularLocation>
        <location evidence="1">Secreted</location>
    </subcellularLocation>
</comment>
<dbReference type="GO" id="GO:0005615">
    <property type="term" value="C:extracellular space"/>
    <property type="evidence" value="ECO:0007669"/>
    <property type="project" value="UniProtKB-KW"/>
</dbReference>
<evidence type="ECO:0000256" key="5">
    <source>
        <dbReference type="SAM" id="MobiDB-lite"/>
    </source>
</evidence>
<dbReference type="PANTHER" id="PTHR12015">
    <property type="entry name" value="SMALL INDUCIBLE CYTOKINE A"/>
    <property type="match status" value="1"/>
</dbReference>
<dbReference type="CDD" id="cd00273">
    <property type="entry name" value="Chemokine_CXC"/>
    <property type="match status" value="1"/>
</dbReference>
<dbReference type="InterPro" id="IPR036048">
    <property type="entry name" value="Interleukin_8-like_sf"/>
</dbReference>
<reference evidence="8" key="2">
    <citation type="submission" date="2025-09" db="UniProtKB">
        <authorList>
            <consortium name="Ensembl"/>
        </authorList>
    </citation>
    <scope>IDENTIFICATION</scope>
</reference>
<dbReference type="Pfam" id="PF00048">
    <property type="entry name" value="IL8"/>
    <property type="match status" value="1"/>
</dbReference>
<dbReference type="InterPro" id="IPR001811">
    <property type="entry name" value="Chemokine_IL8-like_dom"/>
</dbReference>
<dbReference type="GO" id="GO:0006952">
    <property type="term" value="P:defense response"/>
    <property type="evidence" value="ECO:0007669"/>
    <property type="project" value="InterPro"/>
</dbReference>
<dbReference type="PANTHER" id="PTHR12015:SF210">
    <property type="entry name" value="C-X-C MOTIF CHEMOKINE 9"/>
    <property type="match status" value="1"/>
</dbReference>
<dbReference type="AlphaFoldDB" id="A0A673YF25"/>
<feature type="chain" id="PRO_5025471937" description="Chemokine interleukin-8-like domain-containing protein" evidence="6">
    <location>
        <begin position="20"/>
        <end position="109"/>
    </location>
</feature>
<dbReference type="GO" id="GO:0008009">
    <property type="term" value="F:chemokine activity"/>
    <property type="evidence" value="ECO:0007669"/>
    <property type="project" value="InterPro"/>
</dbReference>
<dbReference type="InterPro" id="IPR001089">
    <property type="entry name" value="Chemokine_CXC"/>
</dbReference>
<dbReference type="GO" id="GO:0006955">
    <property type="term" value="P:immune response"/>
    <property type="evidence" value="ECO:0007669"/>
    <property type="project" value="InterPro"/>
</dbReference>
<dbReference type="SMART" id="SM00199">
    <property type="entry name" value="SCY"/>
    <property type="match status" value="1"/>
</dbReference>
<dbReference type="InterPro" id="IPR039809">
    <property type="entry name" value="Chemokine_b/g/d"/>
</dbReference>
<dbReference type="GeneTree" id="ENSGT01080000257489"/>
<feature type="compositionally biased region" description="Basic residues" evidence="5">
    <location>
        <begin position="99"/>
        <end position="109"/>
    </location>
</feature>
<proteinExistence type="inferred from homology"/>
<evidence type="ECO:0000256" key="6">
    <source>
        <dbReference type="SAM" id="SignalP"/>
    </source>
</evidence>
<evidence type="ECO:0000256" key="4">
    <source>
        <dbReference type="ARBA" id="ARBA00022525"/>
    </source>
</evidence>
<feature type="region of interest" description="Disordered" evidence="5">
    <location>
        <begin position="89"/>
        <end position="109"/>
    </location>
</feature>
<organism evidence="8 9">
    <name type="scientific">Salmo trutta</name>
    <name type="common">Brown trout</name>
    <dbReference type="NCBI Taxonomy" id="8032"/>
    <lineage>
        <taxon>Eukaryota</taxon>
        <taxon>Metazoa</taxon>
        <taxon>Chordata</taxon>
        <taxon>Craniata</taxon>
        <taxon>Vertebrata</taxon>
        <taxon>Euteleostomi</taxon>
        <taxon>Actinopterygii</taxon>
        <taxon>Neopterygii</taxon>
        <taxon>Teleostei</taxon>
        <taxon>Protacanthopterygii</taxon>
        <taxon>Salmoniformes</taxon>
        <taxon>Salmonidae</taxon>
        <taxon>Salmoninae</taxon>
        <taxon>Salmo</taxon>
    </lineage>
</organism>